<dbReference type="AlphaFoldDB" id="A0A2H9ZXS6"/>
<gene>
    <name evidence="2" type="ORF">AXF42_Ash015857</name>
</gene>
<reference evidence="2 3" key="1">
    <citation type="journal article" date="2017" name="Nature">
        <title>The Apostasia genome and the evolution of orchids.</title>
        <authorList>
            <person name="Zhang G.Q."/>
            <person name="Liu K.W."/>
            <person name="Li Z."/>
            <person name="Lohaus R."/>
            <person name="Hsiao Y.Y."/>
            <person name="Niu S.C."/>
            <person name="Wang J.Y."/>
            <person name="Lin Y.C."/>
            <person name="Xu Q."/>
            <person name="Chen L.J."/>
            <person name="Yoshida K."/>
            <person name="Fujiwara S."/>
            <person name="Wang Z.W."/>
            <person name="Zhang Y.Q."/>
            <person name="Mitsuda N."/>
            <person name="Wang M."/>
            <person name="Liu G.H."/>
            <person name="Pecoraro L."/>
            <person name="Huang H.X."/>
            <person name="Xiao X.J."/>
            <person name="Lin M."/>
            <person name="Wu X.Y."/>
            <person name="Wu W.L."/>
            <person name="Chen Y.Y."/>
            <person name="Chang S.B."/>
            <person name="Sakamoto S."/>
            <person name="Ohme-Takagi M."/>
            <person name="Yagi M."/>
            <person name="Zeng S.J."/>
            <person name="Shen C.Y."/>
            <person name="Yeh C.M."/>
            <person name="Luo Y.B."/>
            <person name="Tsai W.C."/>
            <person name="Van de Peer Y."/>
            <person name="Liu Z.J."/>
        </authorList>
    </citation>
    <scope>NUCLEOTIDE SEQUENCE [LARGE SCALE GENOMIC DNA]</scope>
    <source>
        <strain evidence="3">cv. Shenzhen</strain>
        <tissue evidence="2">Stem</tissue>
    </source>
</reference>
<dbReference type="EMBL" id="KZ452995">
    <property type="protein sequence ID" value="PKA48094.1"/>
    <property type="molecule type" value="Genomic_DNA"/>
</dbReference>
<evidence type="ECO:0000313" key="2">
    <source>
        <dbReference type="EMBL" id="PKA48094.1"/>
    </source>
</evidence>
<evidence type="ECO:0000313" key="3">
    <source>
        <dbReference type="Proteomes" id="UP000236161"/>
    </source>
</evidence>
<evidence type="ECO:0000256" key="1">
    <source>
        <dbReference type="SAM" id="MobiDB-lite"/>
    </source>
</evidence>
<keyword evidence="3" id="KW-1185">Reference proteome</keyword>
<feature type="region of interest" description="Disordered" evidence="1">
    <location>
        <begin position="30"/>
        <end position="65"/>
    </location>
</feature>
<protein>
    <submittedName>
        <fullName evidence="2">Uncharacterized protein</fullName>
    </submittedName>
</protein>
<dbReference type="Proteomes" id="UP000236161">
    <property type="component" value="Unassembled WGS sequence"/>
</dbReference>
<name>A0A2H9ZXS6_9ASPA</name>
<sequence>MLGNEVSTIYEIVRYFGTQHSTAIQTLIQKKGKRVAESKDDEEEIGSNKRSTASKSTKDSMKSVGLSKSEIDSEYTSLYGKRTDLKLNSQKIQSPCIERLATMASITGEEKAIALEHVAKDDNLKITLLGLDDESLTSWIKLIAFERKNAIMKQRIYTR</sequence>
<accession>A0A2H9ZXS6</accession>
<proteinExistence type="predicted"/>
<organism evidence="2 3">
    <name type="scientific">Apostasia shenzhenica</name>
    <dbReference type="NCBI Taxonomy" id="1088818"/>
    <lineage>
        <taxon>Eukaryota</taxon>
        <taxon>Viridiplantae</taxon>
        <taxon>Streptophyta</taxon>
        <taxon>Embryophyta</taxon>
        <taxon>Tracheophyta</taxon>
        <taxon>Spermatophyta</taxon>
        <taxon>Magnoliopsida</taxon>
        <taxon>Liliopsida</taxon>
        <taxon>Asparagales</taxon>
        <taxon>Orchidaceae</taxon>
        <taxon>Apostasioideae</taxon>
        <taxon>Apostasia</taxon>
    </lineage>
</organism>